<dbReference type="Gene3D" id="3.30.70.270">
    <property type="match status" value="1"/>
</dbReference>
<dbReference type="PANTHER" id="PTHR37984">
    <property type="entry name" value="PROTEIN CBG26694"/>
    <property type="match status" value="1"/>
</dbReference>
<dbReference type="SUPFAM" id="SSF56672">
    <property type="entry name" value="DNA/RNA polymerases"/>
    <property type="match status" value="1"/>
</dbReference>
<dbReference type="GeneID" id="20316311"/>
<dbReference type="InterPro" id="IPR050951">
    <property type="entry name" value="Retrovirus_Pol_polyprotein"/>
</dbReference>
<evidence type="ECO:0000313" key="3">
    <source>
        <dbReference type="Proteomes" id="UP000054324"/>
    </source>
</evidence>
<dbReference type="Proteomes" id="UP000054324">
    <property type="component" value="Unassembled WGS sequence"/>
</dbReference>
<name>A0A075A0J0_OPIVI</name>
<evidence type="ECO:0008006" key="4">
    <source>
        <dbReference type="Google" id="ProtNLM"/>
    </source>
</evidence>
<dbReference type="InterPro" id="IPR043502">
    <property type="entry name" value="DNA/RNA_pol_sf"/>
</dbReference>
<protein>
    <recommendedName>
        <fullName evidence="4">Reverse transcriptase/retrotransposon-derived protein RNase H-like domain-containing protein</fullName>
    </recommendedName>
</protein>
<dbReference type="CTD" id="20316311"/>
<dbReference type="InterPro" id="IPR043128">
    <property type="entry name" value="Rev_trsase/Diguanyl_cyclase"/>
</dbReference>
<accession>A0A075A0J0</accession>
<organism evidence="2 3">
    <name type="scientific">Opisthorchis viverrini</name>
    <name type="common">Southeast Asian liver fluke</name>
    <dbReference type="NCBI Taxonomy" id="6198"/>
    <lineage>
        <taxon>Eukaryota</taxon>
        <taxon>Metazoa</taxon>
        <taxon>Spiralia</taxon>
        <taxon>Lophotrochozoa</taxon>
        <taxon>Platyhelminthes</taxon>
        <taxon>Trematoda</taxon>
        <taxon>Digenea</taxon>
        <taxon>Opisthorchiida</taxon>
        <taxon>Opisthorchiata</taxon>
        <taxon>Opisthorchiidae</taxon>
        <taxon>Opisthorchis</taxon>
    </lineage>
</organism>
<dbReference type="AlphaFoldDB" id="A0A075A0J0"/>
<sequence>MTNHEQMSDGKAVGSNGVVKPSYRLNDGPQLSDYTGTTRMMEPKAEGQSTDTTKANHRRARSDLKLIYKHLQASVFLSDTRTTVPMLHKLHASVFTTEDKVTEELCDFDPQTEKLTKTVLDDRTGGAGAKSEILESLSKKVADGGERLFTLVPAMSTAPELSRLISGDTPCAEVSTKFRPVNVSASRHTGSPGLILRPAANRRGFFRLDVDSAPRLGISASLASFCARHWFSLYRRRLLVEHLCFLYGQSYKVPSENCQFFLTTVKYLGFNFDASGRHPDPENIRGTQQMPPPKDVPSLRSFLGLISYYSAVLPVLHNIRPPLNRLLGKDIPWCWSEECEEAFCKLKTMLSSGPMLRDEWPLGPDFRPIRSQLDARPASVPNFWPVMCWIVFSTIAAHDCKP</sequence>
<gene>
    <name evidence="2" type="ORF">T265_02123</name>
</gene>
<dbReference type="EMBL" id="KL596642">
    <property type="protein sequence ID" value="KER31762.1"/>
    <property type="molecule type" value="Genomic_DNA"/>
</dbReference>
<dbReference type="RefSeq" id="XP_009164546.1">
    <property type="nucleotide sequence ID" value="XM_009166282.1"/>
</dbReference>
<reference evidence="2 3" key="1">
    <citation type="submission" date="2013-11" db="EMBL/GenBank/DDBJ databases">
        <title>Opisthorchis viverrini - life in the bile duct.</title>
        <authorList>
            <person name="Young N.D."/>
            <person name="Nagarajan N."/>
            <person name="Lin S.J."/>
            <person name="Korhonen P.K."/>
            <person name="Jex A.R."/>
            <person name="Hall R.S."/>
            <person name="Safavi-Hemami H."/>
            <person name="Kaewkong W."/>
            <person name="Bertrand D."/>
            <person name="Gao S."/>
            <person name="Seet Q."/>
            <person name="Wongkham S."/>
            <person name="Teh B.T."/>
            <person name="Wongkham C."/>
            <person name="Intapan P.M."/>
            <person name="Maleewong W."/>
            <person name="Yang X."/>
            <person name="Hu M."/>
            <person name="Wang Z."/>
            <person name="Hofmann A."/>
            <person name="Sternberg P.W."/>
            <person name="Tan P."/>
            <person name="Wang J."/>
            <person name="Gasser R.B."/>
        </authorList>
    </citation>
    <scope>NUCLEOTIDE SEQUENCE [LARGE SCALE GENOMIC DNA]</scope>
</reference>
<dbReference type="STRING" id="6198.A0A075A0J0"/>
<dbReference type="KEGG" id="ovi:T265_02123"/>
<proteinExistence type="predicted"/>
<evidence type="ECO:0000256" key="1">
    <source>
        <dbReference type="SAM" id="MobiDB-lite"/>
    </source>
</evidence>
<dbReference type="PANTHER" id="PTHR37984:SF5">
    <property type="entry name" value="PROTEIN NYNRIN-LIKE"/>
    <property type="match status" value="1"/>
</dbReference>
<dbReference type="FunFam" id="3.30.70.270:FF:000020">
    <property type="entry name" value="Transposon Tf2-6 polyprotein-like Protein"/>
    <property type="match status" value="1"/>
</dbReference>
<evidence type="ECO:0000313" key="2">
    <source>
        <dbReference type="EMBL" id="KER31762.1"/>
    </source>
</evidence>
<dbReference type="OrthoDB" id="5807442at2759"/>
<feature type="region of interest" description="Disordered" evidence="1">
    <location>
        <begin position="1"/>
        <end position="57"/>
    </location>
</feature>
<keyword evidence="3" id="KW-1185">Reference proteome</keyword>